<sequence>MSGGAVPVVDVSRCSDARSLADAIQQSLSTVGFLFIVGHGMEEQAEEMFKISEHFFKNESFEEKQRCAYVEPTFFTSQHGEGPDSTSILRFLHYPAIPAGSNVEPNRAGAHSDYGSLTLLFQRKDGGEGLQLLPSTEPIEGGKWRDTGVVENALLVNIGDAMELWSGANFKSTLHRVRAACPLPLWISKA</sequence>
<dbReference type="InterPro" id="IPR027443">
    <property type="entry name" value="IPNS-like_sf"/>
</dbReference>
<dbReference type="Pfam" id="PF03171">
    <property type="entry name" value="2OG-FeII_Oxy"/>
    <property type="match status" value="1"/>
</dbReference>
<organism evidence="2 3">
    <name type="scientific">Sporidiobolus salmonicolor</name>
    <name type="common">Yeast-like fungus</name>
    <name type="synonym">Sporobolomyces salmonicolor</name>
    <dbReference type="NCBI Taxonomy" id="5005"/>
    <lineage>
        <taxon>Eukaryota</taxon>
        <taxon>Fungi</taxon>
        <taxon>Dikarya</taxon>
        <taxon>Basidiomycota</taxon>
        <taxon>Pucciniomycotina</taxon>
        <taxon>Microbotryomycetes</taxon>
        <taxon>Sporidiobolales</taxon>
        <taxon>Sporidiobolaceae</taxon>
        <taxon>Sporobolomyces</taxon>
    </lineage>
</organism>
<evidence type="ECO:0000313" key="2">
    <source>
        <dbReference type="EMBL" id="CEQ42268.1"/>
    </source>
</evidence>
<dbReference type="Gene3D" id="2.60.120.330">
    <property type="entry name" value="B-lactam Antibiotic, Isopenicillin N Synthase, Chain"/>
    <property type="match status" value="2"/>
</dbReference>
<dbReference type="InterPro" id="IPR026992">
    <property type="entry name" value="DIOX_N"/>
</dbReference>
<reference evidence="3" key="1">
    <citation type="submission" date="2015-02" db="EMBL/GenBank/DDBJ databases">
        <authorList>
            <person name="Gon?alves P."/>
        </authorList>
    </citation>
    <scope>NUCLEOTIDE SEQUENCE [LARGE SCALE GENOMIC DNA]</scope>
</reference>
<accession>A0A0D6EQW9</accession>
<keyword evidence="3" id="KW-1185">Reference proteome</keyword>
<proteinExistence type="predicted"/>
<name>A0A0D6EQW9_SPOSA</name>
<evidence type="ECO:0000259" key="1">
    <source>
        <dbReference type="PROSITE" id="PS51471"/>
    </source>
</evidence>
<dbReference type="EMBL" id="CENE01000023">
    <property type="protein sequence ID" value="CEQ42268.1"/>
    <property type="molecule type" value="Genomic_DNA"/>
</dbReference>
<dbReference type="SUPFAM" id="SSF51197">
    <property type="entry name" value="Clavaminate synthase-like"/>
    <property type="match status" value="1"/>
</dbReference>
<dbReference type="InterPro" id="IPR044861">
    <property type="entry name" value="IPNS-like_FE2OG_OXY"/>
</dbReference>
<dbReference type="PANTHER" id="PTHR47990">
    <property type="entry name" value="2-OXOGLUTARATE (2OG) AND FE(II)-DEPENDENT OXYGENASE SUPERFAMILY PROTEIN-RELATED"/>
    <property type="match status" value="1"/>
</dbReference>
<feature type="non-terminal residue" evidence="2">
    <location>
        <position position="1"/>
    </location>
</feature>
<dbReference type="InterPro" id="IPR005123">
    <property type="entry name" value="Oxoglu/Fe-dep_dioxygenase_dom"/>
</dbReference>
<dbReference type="AlphaFoldDB" id="A0A0D6EQW9"/>
<evidence type="ECO:0000313" key="3">
    <source>
        <dbReference type="Proteomes" id="UP000243876"/>
    </source>
</evidence>
<dbReference type="OrthoDB" id="288590at2759"/>
<dbReference type="InterPro" id="IPR050231">
    <property type="entry name" value="Iron_ascorbate_oxido_reductase"/>
</dbReference>
<dbReference type="Pfam" id="PF14226">
    <property type="entry name" value="DIOX_N"/>
    <property type="match status" value="1"/>
</dbReference>
<gene>
    <name evidence="2" type="primary">SPOSA6832_04085</name>
</gene>
<protein>
    <submittedName>
        <fullName evidence="2">SPOSA6832_04085-mRNA-1:cds</fullName>
    </submittedName>
</protein>
<dbReference type="PROSITE" id="PS51471">
    <property type="entry name" value="FE2OG_OXY"/>
    <property type="match status" value="1"/>
</dbReference>
<feature type="domain" description="Fe2OG dioxygenase" evidence="1">
    <location>
        <begin position="84"/>
        <end position="190"/>
    </location>
</feature>
<dbReference type="Proteomes" id="UP000243876">
    <property type="component" value="Unassembled WGS sequence"/>
</dbReference>